<gene>
    <name evidence="1" type="ORF">AVDCRST_MAG07-3297</name>
</gene>
<evidence type="ECO:0000313" key="1">
    <source>
        <dbReference type="EMBL" id="CAA9354797.1"/>
    </source>
</evidence>
<protein>
    <submittedName>
        <fullName evidence="1">Uncharacterized protein</fullName>
    </submittedName>
</protein>
<dbReference type="EMBL" id="CADCUB010000157">
    <property type="protein sequence ID" value="CAA9354797.1"/>
    <property type="molecule type" value="Genomic_DNA"/>
</dbReference>
<sequence>MSEDLHALSTDELRTRAFARAERTRDVAFVWDVVRHMRGARAIAGEDGSSGAITGSVAEAVHVVRELLGKEPLGEDEPLLRARFLDYLRD</sequence>
<proteinExistence type="predicted"/>
<organism evidence="1">
    <name type="scientific">uncultured Frankineae bacterium</name>
    <dbReference type="NCBI Taxonomy" id="437475"/>
    <lineage>
        <taxon>Bacteria</taxon>
        <taxon>Bacillati</taxon>
        <taxon>Actinomycetota</taxon>
        <taxon>Actinomycetes</taxon>
        <taxon>Frankiales</taxon>
        <taxon>environmental samples</taxon>
    </lineage>
</organism>
<dbReference type="AlphaFoldDB" id="A0A6J4MDG3"/>
<name>A0A6J4MDG3_9ACTN</name>
<reference evidence="1" key="1">
    <citation type="submission" date="2020-02" db="EMBL/GenBank/DDBJ databases">
        <authorList>
            <person name="Meier V. D."/>
        </authorList>
    </citation>
    <scope>NUCLEOTIDE SEQUENCE</scope>
    <source>
        <strain evidence="1">AVDCRST_MAG07</strain>
    </source>
</reference>
<accession>A0A6J4MDG3</accession>